<gene>
    <name evidence="1" type="ORF">KI387_015380</name>
</gene>
<accession>A0AA38GCW2</accession>
<dbReference type="PANTHER" id="PTHR18966">
    <property type="entry name" value="IONOTROPIC GLUTAMATE RECEPTOR"/>
    <property type="match status" value="1"/>
</dbReference>
<organism evidence="1 2">
    <name type="scientific">Taxus chinensis</name>
    <name type="common">Chinese yew</name>
    <name type="synonym">Taxus wallichiana var. chinensis</name>
    <dbReference type="NCBI Taxonomy" id="29808"/>
    <lineage>
        <taxon>Eukaryota</taxon>
        <taxon>Viridiplantae</taxon>
        <taxon>Streptophyta</taxon>
        <taxon>Embryophyta</taxon>
        <taxon>Tracheophyta</taxon>
        <taxon>Spermatophyta</taxon>
        <taxon>Pinopsida</taxon>
        <taxon>Pinidae</taxon>
        <taxon>Conifers II</taxon>
        <taxon>Cupressales</taxon>
        <taxon>Taxaceae</taxon>
        <taxon>Taxus</taxon>
    </lineage>
</organism>
<reference evidence="1 2" key="1">
    <citation type="journal article" date="2021" name="Nat. Plants">
        <title>The Taxus genome provides insights into paclitaxel biosynthesis.</title>
        <authorList>
            <person name="Xiong X."/>
            <person name="Gou J."/>
            <person name="Liao Q."/>
            <person name="Li Y."/>
            <person name="Zhou Q."/>
            <person name="Bi G."/>
            <person name="Li C."/>
            <person name="Du R."/>
            <person name="Wang X."/>
            <person name="Sun T."/>
            <person name="Guo L."/>
            <person name="Liang H."/>
            <person name="Lu P."/>
            <person name="Wu Y."/>
            <person name="Zhang Z."/>
            <person name="Ro D.K."/>
            <person name="Shang Y."/>
            <person name="Huang S."/>
            <person name="Yan J."/>
        </authorList>
    </citation>
    <scope>NUCLEOTIDE SEQUENCE [LARGE SCALE GENOMIC DNA]</scope>
    <source>
        <strain evidence="1">Ta-2019</strain>
    </source>
</reference>
<protein>
    <submittedName>
        <fullName evidence="1">Uncharacterized protein</fullName>
    </submittedName>
</protein>
<dbReference type="Proteomes" id="UP000824469">
    <property type="component" value="Unassembled WGS sequence"/>
</dbReference>
<dbReference type="InterPro" id="IPR015683">
    <property type="entry name" value="Ionotropic_Glu_rcpt"/>
</dbReference>
<feature type="non-terminal residue" evidence="1">
    <location>
        <position position="1"/>
    </location>
</feature>
<keyword evidence="2" id="KW-1185">Reference proteome</keyword>
<dbReference type="SUPFAM" id="SSF53850">
    <property type="entry name" value="Periplasmic binding protein-like II"/>
    <property type="match status" value="1"/>
</dbReference>
<proteinExistence type="predicted"/>
<comment type="caution">
    <text evidence="1">The sequence shown here is derived from an EMBL/GenBank/DDBJ whole genome shotgun (WGS) entry which is preliminary data.</text>
</comment>
<sequence length="160" mass="17988">LSMSAFVFAYKEDVKSAMGKGIVATLLFIPPILNNSYTAHLTSILTVEKLAPALTKRSWHTEQPHHKRSQSRVLNNSFARDYRMHDLNIPKERLVPLNSPQDYVEKLMSGEVGAIVDENPYVQRVKSLYPCAKIAVVDTGFFDSGGLEFVSSFLHLSLFM</sequence>
<evidence type="ECO:0000313" key="1">
    <source>
        <dbReference type="EMBL" id="KAH9320741.1"/>
    </source>
</evidence>
<evidence type="ECO:0000313" key="2">
    <source>
        <dbReference type="Proteomes" id="UP000824469"/>
    </source>
</evidence>
<name>A0AA38GCW2_TAXCH</name>
<feature type="non-terminal residue" evidence="1">
    <location>
        <position position="160"/>
    </location>
</feature>
<dbReference type="AlphaFoldDB" id="A0AA38GCW2"/>
<dbReference type="EMBL" id="JAHRHJ020000003">
    <property type="protein sequence ID" value="KAH9320741.1"/>
    <property type="molecule type" value="Genomic_DNA"/>
</dbReference>